<dbReference type="GO" id="GO:0008270">
    <property type="term" value="F:zinc ion binding"/>
    <property type="evidence" value="ECO:0007669"/>
    <property type="project" value="InterPro"/>
</dbReference>
<dbReference type="InterPro" id="IPR001818">
    <property type="entry name" value="Pept_M10_metallopeptidase"/>
</dbReference>
<feature type="domain" description="Peptidase M10 metallopeptidase" evidence="6">
    <location>
        <begin position="104"/>
        <end position="165"/>
    </location>
</feature>
<dbReference type="EC" id="3.4.24.-" evidence="7"/>
<proteinExistence type="predicted"/>
<protein>
    <submittedName>
        <fullName evidence="7">Matrixin family metalloprotease</fullName>
        <ecNumber evidence="7">3.4.24.-</ecNumber>
    </submittedName>
</protein>
<evidence type="ECO:0000256" key="2">
    <source>
        <dbReference type="ARBA" id="ARBA00022723"/>
    </source>
</evidence>
<accession>A0A9X3HJT1</accession>
<dbReference type="GO" id="GO:0004222">
    <property type="term" value="F:metalloendopeptidase activity"/>
    <property type="evidence" value="ECO:0007669"/>
    <property type="project" value="InterPro"/>
</dbReference>
<dbReference type="Proteomes" id="UP001141458">
    <property type="component" value="Unassembled WGS sequence"/>
</dbReference>
<dbReference type="AlphaFoldDB" id="A0A9X3HJT1"/>
<evidence type="ECO:0000256" key="1">
    <source>
        <dbReference type="ARBA" id="ARBA00022670"/>
    </source>
</evidence>
<dbReference type="Pfam" id="PF00413">
    <property type="entry name" value="Peptidase_M10"/>
    <property type="match status" value="1"/>
</dbReference>
<evidence type="ECO:0000256" key="5">
    <source>
        <dbReference type="SAM" id="Phobius"/>
    </source>
</evidence>
<keyword evidence="5" id="KW-0812">Transmembrane</keyword>
<dbReference type="Gene3D" id="3.40.390.10">
    <property type="entry name" value="Collagenase (Catalytic Domain)"/>
    <property type="match status" value="1"/>
</dbReference>
<keyword evidence="4" id="KW-0862">Zinc</keyword>
<keyword evidence="5" id="KW-0472">Membrane</keyword>
<evidence type="ECO:0000313" key="7">
    <source>
        <dbReference type="EMBL" id="MCZ7407515.1"/>
    </source>
</evidence>
<sequence length="169" mass="19681">MKKYLKFYLIMFVALSISIFYNSISNAYVLNQQYVGYDCYYDISSNAQQYSRNLHYAKRWNFSGSRVYVSYRPGYGGTNIFQTFKDRDRGNYGVSYYYTSSYTQIVYYRAFKNASETVKNEVVVHEVGHALGLSHTQPANNSRSVMREIGFNYKPYPLSDDKAGILAKY</sequence>
<keyword evidence="5" id="KW-1133">Transmembrane helix</keyword>
<dbReference type="RefSeq" id="WP_269720752.1">
    <property type="nucleotide sequence ID" value="NZ_CALHGL010000030.1"/>
</dbReference>
<evidence type="ECO:0000313" key="8">
    <source>
        <dbReference type="Proteomes" id="UP001141458"/>
    </source>
</evidence>
<feature type="transmembrane region" description="Helical" evidence="5">
    <location>
        <begin position="7"/>
        <end position="24"/>
    </location>
</feature>
<keyword evidence="2" id="KW-0479">Metal-binding</keyword>
<keyword evidence="7" id="KW-0482">Metalloprotease</keyword>
<keyword evidence="1" id="KW-0645">Protease</keyword>
<name>A0A9X3HJT1_9FIRM</name>
<dbReference type="GO" id="GO:0031012">
    <property type="term" value="C:extracellular matrix"/>
    <property type="evidence" value="ECO:0007669"/>
    <property type="project" value="InterPro"/>
</dbReference>
<dbReference type="InterPro" id="IPR024079">
    <property type="entry name" value="MetalloPept_cat_dom_sf"/>
</dbReference>
<evidence type="ECO:0000256" key="4">
    <source>
        <dbReference type="ARBA" id="ARBA00022833"/>
    </source>
</evidence>
<organism evidence="7 8">
    <name type="scientific">Parvimonas micra</name>
    <dbReference type="NCBI Taxonomy" id="33033"/>
    <lineage>
        <taxon>Bacteria</taxon>
        <taxon>Bacillati</taxon>
        <taxon>Bacillota</taxon>
        <taxon>Tissierellia</taxon>
        <taxon>Tissierellales</taxon>
        <taxon>Peptoniphilaceae</taxon>
        <taxon>Parvimonas</taxon>
    </lineage>
</organism>
<evidence type="ECO:0000259" key="6">
    <source>
        <dbReference type="Pfam" id="PF00413"/>
    </source>
</evidence>
<keyword evidence="3 7" id="KW-0378">Hydrolase</keyword>
<reference evidence="7" key="1">
    <citation type="submission" date="2022-07" db="EMBL/GenBank/DDBJ databases">
        <title>Parvimonas micra travels from the subgingival sulcus of the human oral cavity to the colorectal adenocarcinoma.</title>
        <authorList>
            <person name="Conde-Perez K."/>
            <person name="Buetas E."/>
            <person name="Aja-Macaya P."/>
            <person name="Martin-De Arribas E."/>
            <person name="Iglesias-Corras I."/>
            <person name="Trigo-Tasende N."/>
            <person name="Nasser-Ali M."/>
            <person name="Estevez L.S."/>
            <person name="Rumbo-Feal S."/>
            <person name="Otero-Alen B."/>
            <person name="Noguera J.F."/>
            <person name="Concha A."/>
            <person name="Pardinas-Lopez S."/>
            <person name="Carda-Dieguez M."/>
            <person name="Gomez-Randulfe I."/>
            <person name="Martinez-Lago N."/>
            <person name="Ladra S."/>
            <person name="Aparicio L.A."/>
            <person name="Bou G."/>
            <person name="Mira A."/>
            <person name="Vallejo J.A."/>
            <person name="Poza M."/>
        </authorList>
    </citation>
    <scope>NUCLEOTIDE SEQUENCE</scope>
    <source>
        <strain evidence="7">PM79KC-AC-4</strain>
    </source>
</reference>
<comment type="caution">
    <text evidence="7">The sequence shown here is derived from an EMBL/GenBank/DDBJ whole genome shotgun (WGS) entry which is preliminary data.</text>
</comment>
<dbReference type="GO" id="GO:0006508">
    <property type="term" value="P:proteolysis"/>
    <property type="evidence" value="ECO:0007669"/>
    <property type="project" value="UniProtKB-KW"/>
</dbReference>
<gene>
    <name evidence="7" type="ORF">NND69_03940</name>
</gene>
<evidence type="ECO:0000256" key="3">
    <source>
        <dbReference type="ARBA" id="ARBA00022801"/>
    </source>
</evidence>
<dbReference type="SUPFAM" id="SSF55486">
    <property type="entry name" value="Metalloproteases ('zincins'), catalytic domain"/>
    <property type="match status" value="1"/>
</dbReference>
<dbReference type="EMBL" id="JANDZV010000002">
    <property type="protein sequence ID" value="MCZ7407515.1"/>
    <property type="molecule type" value="Genomic_DNA"/>
</dbReference>